<sequence length="180" mass="18744">MPADPTLRAARSAVFAVVCAGLAAAAHLMGGGTVPLQAFVLAVGGGLAIGLAATGRERPLPAIMVVLASGQLGSHLLFSSLDPAPAVHVSEPHSGLSPGLGMLLLHTLATVLTAWWLERGEVALWALLRRLAAHVVWYLCRHDVSPTRAEPRPVEPERVAADAVPLWLSHALVRRGPPAA</sequence>
<feature type="transmembrane region" description="Helical" evidence="1">
    <location>
        <begin position="36"/>
        <end position="53"/>
    </location>
</feature>
<evidence type="ECO:0008006" key="4">
    <source>
        <dbReference type="Google" id="ProtNLM"/>
    </source>
</evidence>
<name>A0ABN1PLD5_9ACTN</name>
<gene>
    <name evidence="2" type="ORF">GCM10009560_34110</name>
</gene>
<dbReference type="Proteomes" id="UP001501578">
    <property type="component" value="Unassembled WGS sequence"/>
</dbReference>
<keyword evidence="1" id="KW-1133">Transmembrane helix</keyword>
<keyword evidence="3" id="KW-1185">Reference proteome</keyword>
<keyword evidence="1" id="KW-0812">Transmembrane</keyword>
<keyword evidence="1" id="KW-0472">Membrane</keyword>
<dbReference type="RefSeq" id="WP_343950851.1">
    <property type="nucleotide sequence ID" value="NZ_BAAAHQ010000015.1"/>
</dbReference>
<dbReference type="EMBL" id="BAAAHQ010000015">
    <property type="protein sequence ID" value="GAA0929934.1"/>
    <property type="molecule type" value="Genomic_DNA"/>
</dbReference>
<accession>A0ABN1PLD5</accession>
<comment type="caution">
    <text evidence="2">The sequence shown here is derived from an EMBL/GenBank/DDBJ whole genome shotgun (WGS) entry which is preliminary data.</text>
</comment>
<evidence type="ECO:0000256" key="1">
    <source>
        <dbReference type="SAM" id="Phobius"/>
    </source>
</evidence>
<reference evidence="2 3" key="1">
    <citation type="journal article" date="2019" name="Int. J. Syst. Evol. Microbiol.">
        <title>The Global Catalogue of Microorganisms (GCM) 10K type strain sequencing project: providing services to taxonomists for standard genome sequencing and annotation.</title>
        <authorList>
            <consortium name="The Broad Institute Genomics Platform"/>
            <consortium name="The Broad Institute Genome Sequencing Center for Infectious Disease"/>
            <person name="Wu L."/>
            <person name="Ma J."/>
        </authorList>
    </citation>
    <scope>NUCLEOTIDE SEQUENCE [LARGE SCALE GENOMIC DNA]</scope>
    <source>
        <strain evidence="2 3">JCM 11136</strain>
    </source>
</reference>
<evidence type="ECO:0000313" key="2">
    <source>
        <dbReference type="EMBL" id="GAA0929934.1"/>
    </source>
</evidence>
<organism evidence="2 3">
    <name type="scientific">Nonomuraea longicatena</name>
    <dbReference type="NCBI Taxonomy" id="83682"/>
    <lineage>
        <taxon>Bacteria</taxon>
        <taxon>Bacillati</taxon>
        <taxon>Actinomycetota</taxon>
        <taxon>Actinomycetes</taxon>
        <taxon>Streptosporangiales</taxon>
        <taxon>Streptosporangiaceae</taxon>
        <taxon>Nonomuraea</taxon>
    </lineage>
</organism>
<protein>
    <recommendedName>
        <fullName evidence="4">MFS transporter</fullName>
    </recommendedName>
</protein>
<proteinExistence type="predicted"/>
<feature type="transmembrane region" description="Helical" evidence="1">
    <location>
        <begin position="12"/>
        <end position="30"/>
    </location>
</feature>
<evidence type="ECO:0000313" key="3">
    <source>
        <dbReference type="Proteomes" id="UP001501578"/>
    </source>
</evidence>